<keyword evidence="2" id="KW-0963">Cytoplasm</keyword>
<feature type="compositionally biased region" description="Low complexity" evidence="10">
    <location>
        <begin position="574"/>
        <end position="585"/>
    </location>
</feature>
<dbReference type="PROSITE" id="PS50179">
    <property type="entry name" value="VHS"/>
    <property type="match status" value="1"/>
</dbReference>
<name>A0AAW1CP62_9HEMI</name>
<evidence type="ECO:0000259" key="12">
    <source>
        <dbReference type="PROSITE" id="PS50179"/>
    </source>
</evidence>
<dbReference type="GO" id="GO:0005769">
    <property type="term" value="C:early endosome"/>
    <property type="evidence" value="ECO:0007669"/>
    <property type="project" value="TreeGrafter"/>
</dbReference>
<dbReference type="PROSITE" id="PS50178">
    <property type="entry name" value="ZF_FYVE"/>
    <property type="match status" value="1"/>
</dbReference>
<evidence type="ECO:0000256" key="2">
    <source>
        <dbReference type="ARBA" id="ARBA00022490"/>
    </source>
</evidence>
<dbReference type="SUPFAM" id="SSF57903">
    <property type="entry name" value="FYVE/PHD zinc finger"/>
    <property type="match status" value="1"/>
</dbReference>
<dbReference type="PANTHER" id="PTHR46275">
    <property type="entry name" value="HEPATOCYTE GROWTH FACTOR-REGULATED TYROSINE KINASE SUBSTRATE"/>
    <property type="match status" value="1"/>
</dbReference>
<keyword evidence="4" id="KW-0479">Metal-binding</keyword>
<feature type="region of interest" description="Disordered" evidence="10">
    <location>
        <begin position="239"/>
        <end position="307"/>
    </location>
</feature>
<dbReference type="EMBL" id="JAPXFL010000010">
    <property type="protein sequence ID" value="KAK9500359.1"/>
    <property type="molecule type" value="Genomic_DNA"/>
</dbReference>
<feature type="compositionally biased region" description="Pro residues" evidence="10">
    <location>
        <begin position="656"/>
        <end position="666"/>
    </location>
</feature>
<dbReference type="PIRSF" id="PIRSF036956">
    <property type="entry name" value="Hrs_Vps27"/>
    <property type="match status" value="1"/>
</dbReference>
<feature type="coiled-coil region" evidence="9">
    <location>
        <begin position="424"/>
        <end position="507"/>
    </location>
</feature>
<dbReference type="Pfam" id="PF12210">
    <property type="entry name" value="Hrs_helical"/>
    <property type="match status" value="1"/>
</dbReference>
<feature type="region of interest" description="Disordered" evidence="10">
    <location>
        <begin position="323"/>
        <end position="342"/>
    </location>
</feature>
<dbReference type="GO" id="GO:0005938">
    <property type="term" value="C:cell cortex"/>
    <property type="evidence" value="ECO:0007669"/>
    <property type="project" value="UniProtKB-SubCell"/>
</dbReference>
<reference evidence="13 14" key="1">
    <citation type="submission" date="2022-12" db="EMBL/GenBank/DDBJ databases">
        <title>Chromosome-level genome assembly of true bugs.</title>
        <authorList>
            <person name="Ma L."/>
            <person name="Li H."/>
        </authorList>
    </citation>
    <scope>NUCLEOTIDE SEQUENCE [LARGE SCALE GENOMIC DNA]</scope>
    <source>
        <strain evidence="13">Lab_2022b</strain>
    </source>
</reference>
<dbReference type="InterPro" id="IPR017455">
    <property type="entry name" value="Znf_FYVE-rel"/>
</dbReference>
<feature type="compositionally biased region" description="Low complexity" evidence="10">
    <location>
        <begin position="264"/>
        <end position="273"/>
    </location>
</feature>
<comment type="subcellular location">
    <subcellularLocation>
        <location evidence="7">Cytoplasm</location>
        <location evidence="7">Cell cortex</location>
    </subcellularLocation>
    <subcellularLocation>
        <location evidence="7">Cytoplasm</location>
        <location evidence="7">Perinuclear region</location>
    </subcellularLocation>
</comment>
<evidence type="ECO:0000259" key="11">
    <source>
        <dbReference type="PROSITE" id="PS50178"/>
    </source>
</evidence>
<dbReference type="InterPro" id="IPR000306">
    <property type="entry name" value="Znf_FYVE"/>
</dbReference>
<evidence type="ECO:0000256" key="10">
    <source>
        <dbReference type="SAM" id="MobiDB-lite"/>
    </source>
</evidence>
<evidence type="ECO:0000256" key="7">
    <source>
        <dbReference type="PIRNR" id="PIRNR036956"/>
    </source>
</evidence>
<dbReference type="InterPro" id="IPR002014">
    <property type="entry name" value="VHS_dom"/>
</dbReference>
<dbReference type="Pfam" id="PF01363">
    <property type="entry name" value="FYVE"/>
    <property type="match status" value="1"/>
</dbReference>
<dbReference type="InterPro" id="IPR003903">
    <property type="entry name" value="UIM_dom"/>
</dbReference>
<evidence type="ECO:0000256" key="9">
    <source>
        <dbReference type="SAM" id="Coils"/>
    </source>
</evidence>
<keyword evidence="5 8" id="KW-0863">Zinc-finger</keyword>
<feature type="compositionally biased region" description="Low complexity" evidence="10">
    <location>
        <begin position="683"/>
        <end position="692"/>
    </location>
</feature>
<keyword evidence="14" id="KW-1185">Reference proteome</keyword>
<dbReference type="InterPro" id="IPR017073">
    <property type="entry name" value="HGS/VPS27"/>
</dbReference>
<gene>
    <name evidence="13" type="ORF">O3M35_001638</name>
</gene>
<dbReference type="CDD" id="cd15720">
    <property type="entry name" value="FYVE_Hrs"/>
    <property type="match status" value="1"/>
</dbReference>
<organism evidence="13 14">
    <name type="scientific">Rhynocoris fuscipes</name>
    <dbReference type="NCBI Taxonomy" id="488301"/>
    <lineage>
        <taxon>Eukaryota</taxon>
        <taxon>Metazoa</taxon>
        <taxon>Ecdysozoa</taxon>
        <taxon>Arthropoda</taxon>
        <taxon>Hexapoda</taxon>
        <taxon>Insecta</taxon>
        <taxon>Pterygota</taxon>
        <taxon>Neoptera</taxon>
        <taxon>Paraneoptera</taxon>
        <taxon>Hemiptera</taxon>
        <taxon>Heteroptera</taxon>
        <taxon>Panheteroptera</taxon>
        <taxon>Cimicomorpha</taxon>
        <taxon>Reduviidae</taxon>
        <taxon>Harpactorinae</taxon>
        <taxon>Harpactorini</taxon>
        <taxon>Rhynocoris</taxon>
    </lineage>
</organism>
<dbReference type="PANTHER" id="PTHR46275:SF1">
    <property type="entry name" value="HEPATOCYTE GROWTH FACTOR-REGULATED TYROSINE KINASE SUBSTRATE"/>
    <property type="match status" value="1"/>
</dbReference>
<dbReference type="InterPro" id="IPR024641">
    <property type="entry name" value="HRS_helical"/>
</dbReference>
<dbReference type="CDD" id="cd03569">
    <property type="entry name" value="VHS_Hrs"/>
    <property type="match status" value="1"/>
</dbReference>
<dbReference type="GO" id="GO:0048471">
    <property type="term" value="C:perinuclear region of cytoplasm"/>
    <property type="evidence" value="ECO:0007669"/>
    <property type="project" value="UniProtKB-SubCell"/>
</dbReference>
<evidence type="ECO:0000256" key="1">
    <source>
        <dbReference type="ARBA" id="ARBA00015450"/>
    </source>
</evidence>
<dbReference type="GO" id="GO:0008270">
    <property type="term" value="F:zinc ion binding"/>
    <property type="evidence" value="ECO:0007669"/>
    <property type="project" value="UniProtKB-KW"/>
</dbReference>
<keyword evidence="6" id="KW-0862">Zinc</keyword>
<dbReference type="AlphaFoldDB" id="A0AAW1CP62"/>
<dbReference type="CDD" id="cd21387">
    <property type="entry name" value="GAT_Hrs"/>
    <property type="match status" value="1"/>
</dbReference>
<evidence type="ECO:0000256" key="8">
    <source>
        <dbReference type="PROSITE-ProRule" id="PRU00091"/>
    </source>
</evidence>
<proteinExistence type="predicted"/>
<dbReference type="InterPro" id="IPR011011">
    <property type="entry name" value="Znf_FYVE_PHD"/>
</dbReference>
<evidence type="ECO:0000256" key="4">
    <source>
        <dbReference type="ARBA" id="ARBA00022723"/>
    </source>
</evidence>
<sequence length="745" mass="83276">MFRIPSNFDKLLDKATSNLKLEPDWPVILQICDAIRQGDVQPKYALAAIKKKMTHSNPHVIMFSLLVLESCVKNCGNLIHDEVGTKGYMEQLRETIKSTPHENVKNKLLELIQAWAYAFRNIPKYRAVQDTVNIMKAEGYKFPALKESDAMFSADTAPEWADGERCHRCRVQFGLMQRKHHCRACGQVFCSQCTSKSCTLPKFGIEKEVRVCEACYEKVSKPTTSSSKSEDLPVEYLKSSLAQQSQAPPPRKSEAQLKEEEDLQLALALSQSEAESKIKTRSNPVSISTPKSYSPPPKLTSSPESDPELARYLNRSYWQQHSAEFNSPSAPAQPQKQQQSSLQLINQVPTQNGVEESEMEEFVTALRSQVEIFVNRMKSNSSRGRSIANDSSVQTLFLNITAMHSKLLKYIQQQDDSRVYFEGLQDKLSQVKDARAALDALREEHREKLRRQAEMAERQRQLQMAQKLDIMRKKKQEYLQYQRQLALQRIQEQEREMQLRQEQQKQQYMMGTYSSLPYMPPPGGFDGQGSMMPGRFPLPPGMPPLSQPAPPPGYPPYAQNPMMGMPPNQHMSLPPGHMMPDQGPPGMMGPPGMVPGPPAQMQRPPSMIGGGPPPPPAGLPHAPPPATPPPHRFPEQAPPPVHMTAGPGNIPMAQPLVPPGQSPQVPPQMSLPLHMMPPPPQQQAPAGSLPPQLGSPTVPQPNQMIPPYQPQPPPQHTEAMPPNAQPQPQIKMKEEDKTAELISFD</sequence>
<feature type="compositionally biased region" description="Low complexity" evidence="10">
    <location>
        <begin position="327"/>
        <end position="342"/>
    </location>
</feature>
<dbReference type="Proteomes" id="UP001461498">
    <property type="component" value="Unassembled WGS sequence"/>
</dbReference>
<dbReference type="SMART" id="SM00288">
    <property type="entry name" value="VHS"/>
    <property type="match status" value="1"/>
</dbReference>
<protein>
    <recommendedName>
        <fullName evidence="1 7">Hepatocyte growth factor-regulated tyrosine kinase substrate</fullName>
    </recommendedName>
</protein>
<dbReference type="Gene3D" id="1.25.40.90">
    <property type="match status" value="1"/>
</dbReference>
<dbReference type="PROSITE" id="PS50330">
    <property type="entry name" value="UIM"/>
    <property type="match status" value="1"/>
</dbReference>
<evidence type="ECO:0000313" key="13">
    <source>
        <dbReference type="EMBL" id="KAK9500359.1"/>
    </source>
</evidence>
<dbReference type="InterPro" id="IPR013083">
    <property type="entry name" value="Znf_RING/FYVE/PHD"/>
</dbReference>
<accession>A0AAW1CP62</accession>
<dbReference type="Gene3D" id="3.30.40.10">
    <property type="entry name" value="Zinc/RING finger domain, C3HC4 (zinc finger)"/>
    <property type="match status" value="1"/>
</dbReference>
<dbReference type="GO" id="GO:0035091">
    <property type="term" value="F:phosphatidylinositol binding"/>
    <property type="evidence" value="ECO:0007669"/>
    <property type="project" value="InterPro"/>
</dbReference>
<keyword evidence="9" id="KW-0175">Coiled coil</keyword>
<keyword evidence="3" id="KW-0597">Phosphoprotein</keyword>
<dbReference type="SMART" id="SM00064">
    <property type="entry name" value="FYVE"/>
    <property type="match status" value="1"/>
</dbReference>
<feature type="compositionally biased region" description="Polar residues" evidence="10">
    <location>
        <begin position="281"/>
        <end position="292"/>
    </location>
</feature>
<dbReference type="GO" id="GO:0031623">
    <property type="term" value="P:receptor internalization"/>
    <property type="evidence" value="ECO:0007669"/>
    <property type="project" value="TreeGrafter"/>
</dbReference>
<evidence type="ECO:0000313" key="14">
    <source>
        <dbReference type="Proteomes" id="UP001461498"/>
    </source>
</evidence>
<feature type="compositionally biased region" description="Pro residues" evidence="10">
    <location>
        <begin position="542"/>
        <end position="555"/>
    </location>
</feature>
<dbReference type="GO" id="GO:0032456">
    <property type="term" value="P:endocytic recycling"/>
    <property type="evidence" value="ECO:0007669"/>
    <property type="project" value="TreeGrafter"/>
</dbReference>
<dbReference type="Pfam" id="PF00790">
    <property type="entry name" value="VHS"/>
    <property type="match status" value="1"/>
</dbReference>
<dbReference type="FunFam" id="3.30.40.10:FF:000028">
    <property type="entry name" value="Putative hepatocyte growth factor-regulated tyrosine kinase substrate"/>
    <property type="match status" value="1"/>
</dbReference>
<dbReference type="GO" id="GO:0043130">
    <property type="term" value="F:ubiquitin binding"/>
    <property type="evidence" value="ECO:0007669"/>
    <property type="project" value="InterPro"/>
</dbReference>
<dbReference type="Gene3D" id="1.20.5.1940">
    <property type="match status" value="1"/>
</dbReference>
<dbReference type="InterPro" id="IPR008942">
    <property type="entry name" value="ENTH_VHS"/>
</dbReference>
<feature type="compositionally biased region" description="Pro residues" evidence="10">
    <location>
        <begin position="611"/>
        <end position="641"/>
    </location>
</feature>
<evidence type="ECO:0000256" key="5">
    <source>
        <dbReference type="ARBA" id="ARBA00022771"/>
    </source>
</evidence>
<feature type="domain" description="VHS" evidence="12">
    <location>
        <begin position="15"/>
        <end position="143"/>
    </location>
</feature>
<comment type="caution">
    <text evidence="13">The sequence shown here is derived from an EMBL/GenBank/DDBJ whole genome shotgun (WGS) entry which is preliminary data.</text>
</comment>
<dbReference type="SUPFAM" id="SSF48464">
    <property type="entry name" value="ENTH/VHS domain"/>
    <property type="match status" value="1"/>
</dbReference>
<evidence type="ECO:0000256" key="6">
    <source>
        <dbReference type="ARBA" id="ARBA00022833"/>
    </source>
</evidence>
<feature type="domain" description="FYVE-type" evidence="11">
    <location>
        <begin position="160"/>
        <end position="220"/>
    </location>
</feature>
<comment type="function">
    <text evidence="7">Essential role in endosome membrane invagination and formation of multivesicular bodies, MVBs. Required during gastrulation and appears to regulate early embryonic signaling pathways. Inhibits tyrosine kinase receptor signaling by promoting degradation of the tyrosine-phosphorylated, active receptor, potentially by sorting activated receptors into MVBs. The MVBs are then trafficked to the lysosome where their contents are degraded.</text>
</comment>
<feature type="region of interest" description="Disordered" evidence="10">
    <location>
        <begin position="542"/>
        <end position="745"/>
    </location>
</feature>
<evidence type="ECO:0000256" key="3">
    <source>
        <dbReference type="ARBA" id="ARBA00022553"/>
    </source>
</evidence>